<dbReference type="InterPro" id="IPR045358">
    <property type="entry name" value="Ty3_capsid"/>
</dbReference>
<dbReference type="CDD" id="cd00303">
    <property type="entry name" value="retropepsin_like"/>
    <property type="match status" value="1"/>
</dbReference>
<organism evidence="3 4">
    <name type="scientific">Tanacetum coccineum</name>
    <dbReference type="NCBI Taxonomy" id="301880"/>
    <lineage>
        <taxon>Eukaryota</taxon>
        <taxon>Viridiplantae</taxon>
        <taxon>Streptophyta</taxon>
        <taxon>Embryophyta</taxon>
        <taxon>Tracheophyta</taxon>
        <taxon>Spermatophyta</taxon>
        <taxon>Magnoliopsida</taxon>
        <taxon>eudicotyledons</taxon>
        <taxon>Gunneridae</taxon>
        <taxon>Pentapetalae</taxon>
        <taxon>asterids</taxon>
        <taxon>campanulids</taxon>
        <taxon>Asterales</taxon>
        <taxon>Asteraceae</taxon>
        <taxon>Asteroideae</taxon>
        <taxon>Anthemideae</taxon>
        <taxon>Anthemidinae</taxon>
        <taxon>Tanacetum</taxon>
    </lineage>
</organism>
<gene>
    <name evidence="3" type="ORF">Tco_1080413</name>
</gene>
<proteinExistence type="predicted"/>
<feature type="compositionally biased region" description="Polar residues" evidence="1">
    <location>
        <begin position="254"/>
        <end position="268"/>
    </location>
</feature>
<dbReference type="Proteomes" id="UP001151760">
    <property type="component" value="Unassembled WGS sequence"/>
</dbReference>
<keyword evidence="4" id="KW-1185">Reference proteome</keyword>
<accession>A0ABQ5HWJ7</accession>
<sequence length="438" mass="49173">MAPATRSIAGTSNNEDGGVNERLRFLEEALAQVTRAMQEMVTMNQGGSGNGRNQNQNQFTRMTKVEFPKFSWDDVKGWIFRCEQFFSIDDIPENQKVKLISVHLFDTTLLWHKQFIILNGENVSWNVYKTGILQWFGTVYDDHVSKIRKIKYQTNAKDYQDAFDTLFSRVDISEEHAVSFYLGGLPAEIEMGVRMFSPKTLAHAYSLTNYQEATLEVVKKKNKTAMTSYGSKFSGGIGQSSSSKPSLLGLPASNSSWKPKPNTSLTTPVRKQLTQKEYQEKRAQNLCFYCDQKYTPGHKCSGQLYLLMVVPKEEEGFFEVGEGMEDTVVQNEIPQISLNALNGSNTFQTMTVTRKVGKHKIHILVDCDSTHNFLDANVAKKIGCQLTKTCPLAVAVGGYGQLINDSECKDFVWQLQGDTFVTDMMILPLGGCEMVLGI</sequence>
<feature type="region of interest" description="Disordered" evidence="1">
    <location>
        <begin position="234"/>
        <end position="268"/>
    </location>
</feature>
<evidence type="ECO:0000259" key="2">
    <source>
        <dbReference type="Pfam" id="PF19259"/>
    </source>
</evidence>
<reference evidence="3" key="2">
    <citation type="submission" date="2022-01" db="EMBL/GenBank/DDBJ databases">
        <authorList>
            <person name="Yamashiro T."/>
            <person name="Shiraishi A."/>
            <person name="Satake H."/>
            <person name="Nakayama K."/>
        </authorList>
    </citation>
    <scope>NUCLEOTIDE SEQUENCE</scope>
</reference>
<evidence type="ECO:0000256" key="1">
    <source>
        <dbReference type="SAM" id="MobiDB-lite"/>
    </source>
</evidence>
<name>A0ABQ5HWJ7_9ASTR</name>
<feature type="compositionally biased region" description="Low complexity" evidence="1">
    <location>
        <begin position="239"/>
        <end position="253"/>
    </location>
</feature>
<dbReference type="Pfam" id="PF19259">
    <property type="entry name" value="Ty3_capsid"/>
    <property type="match status" value="1"/>
</dbReference>
<protein>
    <submittedName>
        <fullName evidence="3">Gypsy/ty3 retroelement polyprotein</fullName>
    </submittedName>
</protein>
<reference evidence="3" key="1">
    <citation type="journal article" date="2022" name="Int. J. Mol. Sci.">
        <title>Draft Genome of Tanacetum Coccineum: Genomic Comparison of Closely Related Tanacetum-Family Plants.</title>
        <authorList>
            <person name="Yamashiro T."/>
            <person name="Shiraishi A."/>
            <person name="Nakayama K."/>
            <person name="Satake H."/>
        </authorList>
    </citation>
    <scope>NUCLEOTIDE SEQUENCE</scope>
</reference>
<comment type="caution">
    <text evidence="3">The sequence shown here is derived from an EMBL/GenBank/DDBJ whole genome shotgun (WGS) entry which is preliminary data.</text>
</comment>
<dbReference type="InterPro" id="IPR021109">
    <property type="entry name" value="Peptidase_aspartic_dom_sf"/>
</dbReference>
<dbReference type="EMBL" id="BQNB010020030">
    <property type="protein sequence ID" value="GJT91568.1"/>
    <property type="molecule type" value="Genomic_DNA"/>
</dbReference>
<evidence type="ECO:0000313" key="4">
    <source>
        <dbReference type="Proteomes" id="UP001151760"/>
    </source>
</evidence>
<evidence type="ECO:0000313" key="3">
    <source>
        <dbReference type="EMBL" id="GJT91568.1"/>
    </source>
</evidence>
<dbReference type="Gene3D" id="2.40.70.10">
    <property type="entry name" value="Acid Proteases"/>
    <property type="match status" value="1"/>
</dbReference>
<feature type="domain" description="Ty3 transposon capsid-like protein" evidence="2">
    <location>
        <begin position="86"/>
        <end position="218"/>
    </location>
</feature>